<feature type="coiled-coil region" evidence="1">
    <location>
        <begin position="606"/>
        <end position="822"/>
    </location>
</feature>
<feature type="compositionally biased region" description="Acidic residues" evidence="2">
    <location>
        <begin position="110"/>
        <end position="126"/>
    </location>
</feature>
<dbReference type="GeneID" id="90076722"/>
<feature type="compositionally biased region" description="Polar residues" evidence="2">
    <location>
        <begin position="437"/>
        <end position="452"/>
    </location>
</feature>
<evidence type="ECO:0000256" key="2">
    <source>
        <dbReference type="SAM" id="MobiDB-lite"/>
    </source>
</evidence>
<feature type="compositionally biased region" description="Basic and acidic residues" evidence="2">
    <location>
        <begin position="149"/>
        <end position="165"/>
    </location>
</feature>
<feature type="coiled-coil region" evidence="1">
    <location>
        <begin position="1009"/>
        <end position="1057"/>
    </location>
</feature>
<evidence type="ECO:0000256" key="1">
    <source>
        <dbReference type="SAM" id="Coils"/>
    </source>
</evidence>
<feature type="compositionally biased region" description="Basic and acidic residues" evidence="2">
    <location>
        <begin position="220"/>
        <end position="248"/>
    </location>
</feature>
<evidence type="ECO:0000313" key="3">
    <source>
        <dbReference type="EMBL" id="GMM38734.1"/>
    </source>
</evidence>
<feature type="compositionally biased region" description="Basic and acidic residues" evidence="2">
    <location>
        <begin position="347"/>
        <end position="373"/>
    </location>
</feature>
<dbReference type="PANTHER" id="PTHR43049:SF1">
    <property type="entry name" value="EARLY ENDOSOME ANTIGEN"/>
    <property type="match status" value="1"/>
</dbReference>
<accession>A0AAV5QV96</accession>
<dbReference type="Proteomes" id="UP001360560">
    <property type="component" value="Unassembled WGS sequence"/>
</dbReference>
<comment type="caution">
    <text evidence="3">The sequence shown here is derived from an EMBL/GenBank/DDBJ whole genome shotgun (WGS) entry which is preliminary data.</text>
</comment>
<name>A0AAV5QV96_9ASCO</name>
<dbReference type="PANTHER" id="PTHR43049">
    <property type="entry name" value="EARLY ENDOSOME ANTIGEN"/>
    <property type="match status" value="1"/>
</dbReference>
<feature type="coiled-coil region" evidence="1">
    <location>
        <begin position="1089"/>
        <end position="1123"/>
    </location>
</feature>
<dbReference type="Pfam" id="PF12709">
    <property type="entry name" value="Fungal_TACC"/>
    <property type="match status" value="1"/>
</dbReference>
<feature type="compositionally biased region" description="Basic and acidic residues" evidence="2">
    <location>
        <begin position="99"/>
        <end position="109"/>
    </location>
</feature>
<feature type="compositionally biased region" description="Basic residues" evidence="2">
    <location>
        <begin position="508"/>
        <end position="521"/>
    </location>
</feature>
<dbReference type="RefSeq" id="XP_064855729.1">
    <property type="nucleotide sequence ID" value="XM_064999657.1"/>
</dbReference>
<feature type="compositionally biased region" description="Low complexity" evidence="2">
    <location>
        <begin position="251"/>
        <end position="263"/>
    </location>
</feature>
<dbReference type="EMBL" id="BTFZ01000020">
    <property type="protein sequence ID" value="GMM38734.1"/>
    <property type="molecule type" value="Genomic_DNA"/>
</dbReference>
<feature type="compositionally biased region" description="Basic residues" evidence="2">
    <location>
        <begin position="331"/>
        <end position="345"/>
    </location>
</feature>
<feature type="region of interest" description="Disordered" evidence="2">
    <location>
        <begin position="1"/>
        <end position="52"/>
    </location>
</feature>
<feature type="region of interest" description="Disordered" evidence="2">
    <location>
        <begin position="501"/>
        <end position="522"/>
    </location>
</feature>
<feature type="compositionally biased region" description="Basic and acidic residues" evidence="2">
    <location>
        <begin position="1"/>
        <end position="12"/>
    </location>
</feature>
<keyword evidence="1" id="KW-0175">Coiled coil</keyword>
<feature type="region of interest" description="Disordered" evidence="2">
    <location>
        <begin position="437"/>
        <end position="466"/>
    </location>
</feature>
<feature type="region of interest" description="Disordered" evidence="2">
    <location>
        <begin position="301"/>
        <end position="320"/>
    </location>
</feature>
<reference evidence="3 4" key="1">
    <citation type="journal article" date="2023" name="Elife">
        <title>Identification of key yeast species and microbe-microbe interactions impacting larval growth of Drosophila in the wild.</title>
        <authorList>
            <person name="Mure A."/>
            <person name="Sugiura Y."/>
            <person name="Maeda R."/>
            <person name="Honda K."/>
            <person name="Sakurai N."/>
            <person name="Takahashi Y."/>
            <person name="Watada M."/>
            <person name="Katoh T."/>
            <person name="Gotoh A."/>
            <person name="Gotoh Y."/>
            <person name="Taniguchi I."/>
            <person name="Nakamura K."/>
            <person name="Hayashi T."/>
            <person name="Katayama T."/>
            <person name="Uemura T."/>
            <person name="Hattori Y."/>
        </authorList>
    </citation>
    <scope>NUCLEOTIDE SEQUENCE [LARGE SCALE GENOMIC DNA]</scope>
    <source>
        <strain evidence="3 4">SC-9</strain>
    </source>
</reference>
<feature type="region of interest" description="Disordered" evidence="2">
    <location>
        <begin position="99"/>
        <end position="165"/>
    </location>
</feature>
<organism evidence="3 4">
    <name type="scientific">Saccharomycopsis crataegensis</name>
    <dbReference type="NCBI Taxonomy" id="43959"/>
    <lineage>
        <taxon>Eukaryota</taxon>
        <taxon>Fungi</taxon>
        <taxon>Dikarya</taxon>
        <taxon>Ascomycota</taxon>
        <taxon>Saccharomycotina</taxon>
        <taxon>Saccharomycetes</taxon>
        <taxon>Saccharomycopsidaceae</taxon>
        <taxon>Saccharomycopsis</taxon>
    </lineage>
</organism>
<sequence>MSSDHIDRRYMSDDDGDDGDDSFSILEKIPHGINNKRHGRRSLTLDSNKENNDLIKMGPLTVSRSTSNNKAISKKCLMRSKANLDEKFRLIAEKNDHKTKRLLQDHADKEEEEEEEERQEEEDMDVEMLSQGDITKSGVIDVAEFEEEEGKRESEQNNEVEIGRAKMDQSEFFMDSRFEYSFEEGGTKFYRVEKGYYVDDNGKYWIEGKDGQLYLEEEQGEGKQENEDDSEYHQDFRRYAAKESHFEKTPSNQLSSYNSSRQSNSDDESYPRTPTENEIRTPLVSPGFSIKRRSLIGEVSAQRKLHKKNPEPEPSTIDAILNREYLMSARKRGILKGRTPKKTKSPSKVDIDNKENEGHDDISDNEQLTRIEEDSPISKGPGVTFLHSEKKVRATNRDKKMFNMTRKLFLKGSNAGTNKEADDSGVTFDNTDMFYSISSPAENSRRSSMASNNDDEDQVPTTPTRMTEAVAVSPRTEQVSRIIDDADISLDTSKPVNVETTVSPLSTHKPKMSPRKSKSPLKKLQETVVKLSAAKENRRDSLLGIADDEDEEILSELAKLVKETLAERNLEASRDDSEITFENPAEKPTFSIKQFAKIQSEYDEDLRVLKLELSNKNKELLKLSEAASASNLKIQDLEHQLDDLKLIEKQLQERNKFLTKEYEIFEKNVNVLQTDVISKDEKLASYTRLGDRFKNLYKEKQTELQKLRQEREQHLAEIEDLSNEKILLTNKVEFLQGKAIKMNNEIIVKDERIQEVETQLEELKEKHEAMDEENFGLKHQIDEINKQRADVTEKLNELKAGARQEQSMKNNLELSISELKESGGEMKRVLKGYEKEIESYKDDIRVRALENEQLIKESNEATEMVRHRDRKLNELENEYEKLKSKYLDALDEQKSKLAEINSINNKIGILNKTVSELTDRNNQLKIQVVKYKEELSDTKELMKYTQRDYDKLKDKYDDLRHDSADKQQQLSRYQQRLSHSEENYIEELEKIKHQVIVLQNTINSKDVELSHMEDNKMSLSVENDRLNEKLAGANDELSDARRQLTRLRSQQLESEKKTEERLKKLSDDLYVQYSQKHTNKVQILKEGYERKYSSEFNAVKSENESLKREVEAFKQQLENERKGKSELVKLWDKMVVMENAGDKL</sequence>
<dbReference type="Gene3D" id="1.10.287.1490">
    <property type="match status" value="1"/>
</dbReference>
<dbReference type="InterPro" id="IPR024312">
    <property type="entry name" value="TACC_fungi"/>
</dbReference>
<proteinExistence type="predicted"/>
<gene>
    <name evidence="3" type="ORF">DASC09_060730</name>
</gene>
<feature type="region of interest" description="Disordered" evidence="2">
    <location>
        <begin position="331"/>
        <end position="391"/>
    </location>
</feature>
<dbReference type="AlphaFoldDB" id="A0AAV5QV96"/>
<evidence type="ECO:0000313" key="4">
    <source>
        <dbReference type="Proteomes" id="UP001360560"/>
    </source>
</evidence>
<feature type="region of interest" description="Disordered" evidence="2">
    <location>
        <begin position="215"/>
        <end position="286"/>
    </location>
</feature>
<feature type="coiled-coil region" evidence="1">
    <location>
        <begin position="858"/>
        <end position="983"/>
    </location>
</feature>
<keyword evidence="4" id="KW-1185">Reference proteome</keyword>
<protein>
    <submittedName>
        <fullName evidence="3">Slk19 protein</fullName>
    </submittedName>
</protein>